<feature type="region of interest" description="Disordered" evidence="2">
    <location>
        <begin position="145"/>
        <end position="165"/>
    </location>
</feature>
<proteinExistence type="predicted"/>
<organism evidence="4 5">
    <name type="scientific">Clostridium kluyveri (strain ATCC 8527 / DSM 555 / NBRC 12016 / NCIMB 10680 / K1)</name>
    <dbReference type="NCBI Taxonomy" id="431943"/>
    <lineage>
        <taxon>Bacteria</taxon>
        <taxon>Bacillati</taxon>
        <taxon>Bacillota</taxon>
        <taxon>Clostridia</taxon>
        <taxon>Eubacteriales</taxon>
        <taxon>Clostridiaceae</taxon>
        <taxon>Clostridium</taxon>
    </lineage>
</organism>
<dbReference type="eggNOG" id="ENOG5032R1J">
    <property type="taxonomic scope" value="Bacteria"/>
</dbReference>
<evidence type="ECO:0000313" key="5">
    <source>
        <dbReference type="Proteomes" id="UP000002411"/>
    </source>
</evidence>
<keyword evidence="4" id="KW-0614">Plasmid</keyword>
<feature type="domain" description="SbsA Ig-like" evidence="3">
    <location>
        <begin position="203"/>
        <end position="301"/>
    </location>
</feature>
<dbReference type="Gene3D" id="2.60.40.1220">
    <property type="match status" value="1"/>
</dbReference>
<dbReference type="NCBIfam" id="TIGR01603">
    <property type="entry name" value="maj_tail_phi13"/>
    <property type="match status" value="1"/>
</dbReference>
<dbReference type="KEGG" id="ckl:CKL_4060"/>
<evidence type="ECO:0000313" key="4">
    <source>
        <dbReference type="EMBL" id="ABQ23659.1"/>
    </source>
</evidence>
<feature type="compositionally biased region" description="Polar residues" evidence="2">
    <location>
        <begin position="152"/>
        <end position="164"/>
    </location>
</feature>
<protein>
    <submittedName>
        <fullName evidence="4">Phage related protein</fullName>
    </submittedName>
</protein>
<gene>
    <name evidence="4" type="ordered locus">CKL_4060</name>
</gene>
<dbReference type="HOGENOM" id="CLU_914329_0_0_9"/>
<dbReference type="RefSeq" id="WP_011930406.1">
    <property type="nucleotide sequence ID" value="NC_009466.1"/>
</dbReference>
<sequence length="304" mass="33243">MPLMGIEKLYVAKQTTDTIAGMTFTTPQYFKNVQELSIKPKTNSAKAYAENRLVDQATQFDSADISMSRYDMSSAERAFVLGQSLTATGGTVSADSDTPPFIALLYKSPIKVNGVLGYRYGVIYKTMFEPPDEDMKTLEGKPDLSEVPKLSGTAQPTEWSFQDGNKTKHPWEYHVDTTDPNCPEDIDDWWFDSVAMPSLTAINALELSSSTPSDSATAIALDTKPTLTFNNGIADYSNVLLLNVTDGVLVANTMELNDTGKILTITPSANLVVQKTYQIVVQGVKDVYGQSLGTQLIRFTTVDA</sequence>
<geneLocation type="plasmid" evidence="4 5">
    <name>pCKL555A</name>
</geneLocation>
<keyword evidence="1" id="KW-0732">Signal</keyword>
<dbReference type="Proteomes" id="UP000002411">
    <property type="component" value="Plasmid pCKL555A"/>
</dbReference>
<evidence type="ECO:0000259" key="3">
    <source>
        <dbReference type="Pfam" id="PF13205"/>
    </source>
</evidence>
<dbReference type="InterPro" id="IPR006490">
    <property type="entry name" value="Maj_tail_phi13"/>
</dbReference>
<reference evidence="4 5" key="1">
    <citation type="journal article" date="2008" name="Proc. Natl. Acad. Sci. U.S.A.">
        <title>The genome of Clostridium kluyveri, a strict anaerobe with unique metabolic features.</title>
        <authorList>
            <person name="Seedorf H."/>
            <person name="Fricke W.F."/>
            <person name="Veith B."/>
            <person name="Brueggemann H."/>
            <person name="Liesegang H."/>
            <person name="Strittmatter A."/>
            <person name="Miethke M."/>
            <person name="Buckel W."/>
            <person name="Hinderberger J."/>
            <person name="Li F."/>
            <person name="Hagemeier C."/>
            <person name="Thauer R.K."/>
            <person name="Gottschalk G."/>
        </authorList>
    </citation>
    <scope>NUCLEOTIDE SEQUENCE [LARGE SCALE GENOMIC DNA]</scope>
    <source>
        <strain evidence="5">ATCC 8527 / DSM 555 / NCIMB 10680</strain>
        <plasmid evidence="4 5">pCKL555A</plasmid>
    </source>
</reference>
<accession>A5F9K0</accession>
<dbReference type="AlphaFoldDB" id="A5F9K0"/>
<evidence type="ECO:0000256" key="2">
    <source>
        <dbReference type="SAM" id="MobiDB-lite"/>
    </source>
</evidence>
<dbReference type="InterPro" id="IPR014755">
    <property type="entry name" value="Cu-Rt/internalin_Ig-like"/>
</dbReference>
<dbReference type="InterPro" id="IPR032812">
    <property type="entry name" value="SbsA_Ig"/>
</dbReference>
<evidence type="ECO:0000256" key="1">
    <source>
        <dbReference type="ARBA" id="ARBA00022729"/>
    </source>
</evidence>
<keyword evidence="5" id="KW-1185">Reference proteome</keyword>
<dbReference type="EMBL" id="CP000674">
    <property type="protein sequence ID" value="ABQ23659.1"/>
    <property type="molecule type" value="Genomic_DNA"/>
</dbReference>
<dbReference type="Pfam" id="PF13205">
    <property type="entry name" value="Big_5"/>
    <property type="match status" value="1"/>
</dbReference>
<name>A5F9K0_CLOK5</name>